<dbReference type="Proteomes" id="UP000434223">
    <property type="component" value="Unassembled WGS sequence"/>
</dbReference>
<dbReference type="OrthoDB" id="1916697at2"/>
<reference evidence="1 2" key="1">
    <citation type="submission" date="2019-09" db="EMBL/GenBank/DDBJ databases">
        <title>Draft genome sequencing of Hungatella hathewayi 123Y-2.</title>
        <authorList>
            <person name="Lv Q."/>
            <person name="Li S."/>
        </authorList>
    </citation>
    <scope>NUCLEOTIDE SEQUENCE [LARGE SCALE GENOMIC DNA]</scope>
    <source>
        <strain evidence="1 2">123Y-2</strain>
    </source>
</reference>
<dbReference type="Pfam" id="PF12728">
    <property type="entry name" value="HTH_17"/>
    <property type="match status" value="1"/>
</dbReference>
<dbReference type="InterPro" id="IPR041657">
    <property type="entry name" value="HTH_17"/>
</dbReference>
<dbReference type="RefSeq" id="WP_055651549.1">
    <property type="nucleotide sequence ID" value="NZ_CZAZ01000030.1"/>
</dbReference>
<comment type="caution">
    <text evidence="1">The sequence shown here is derived from an EMBL/GenBank/DDBJ whole genome shotgun (WGS) entry which is preliminary data.</text>
</comment>
<protein>
    <submittedName>
        <fullName evidence="1">Helix-turn-helix domain-containing protein</fullName>
    </submittedName>
</protein>
<dbReference type="AlphaFoldDB" id="A0A174WY81"/>
<dbReference type="GO" id="GO:0003677">
    <property type="term" value="F:DNA binding"/>
    <property type="evidence" value="ECO:0007669"/>
    <property type="project" value="InterPro"/>
</dbReference>
<dbReference type="EMBL" id="WNME01000017">
    <property type="protein sequence ID" value="MUB65608.1"/>
    <property type="molecule type" value="Genomic_DNA"/>
</dbReference>
<dbReference type="InterPro" id="IPR010093">
    <property type="entry name" value="SinI_DNA-bd"/>
</dbReference>
<evidence type="ECO:0000313" key="1">
    <source>
        <dbReference type="EMBL" id="MUB65608.1"/>
    </source>
</evidence>
<proteinExistence type="predicted"/>
<dbReference type="NCBIfam" id="TIGR01764">
    <property type="entry name" value="excise"/>
    <property type="match status" value="1"/>
</dbReference>
<gene>
    <name evidence="1" type="ORF">GNE07_21525</name>
</gene>
<accession>A0A174WY81</accession>
<sequence length="79" mass="9014">MVEPYKPLYTVKEASKVLKVNTDSVYDLVRKGQLPALRLGAMKIRGTDLERFIEKYPTGEVGEMDQGTDNIFEEEQNYG</sequence>
<evidence type="ECO:0000313" key="2">
    <source>
        <dbReference type="Proteomes" id="UP000434223"/>
    </source>
</evidence>
<name>A0A174WY81_9FIRM</name>
<organism evidence="1 2">
    <name type="scientific">Hungatella hathewayi</name>
    <dbReference type="NCBI Taxonomy" id="154046"/>
    <lineage>
        <taxon>Bacteria</taxon>
        <taxon>Bacillati</taxon>
        <taxon>Bacillota</taxon>
        <taxon>Clostridia</taxon>
        <taxon>Lachnospirales</taxon>
        <taxon>Lachnospiraceae</taxon>
        <taxon>Hungatella</taxon>
    </lineage>
</organism>